<evidence type="ECO:0008006" key="5">
    <source>
        <dbReference type="Google" id="ProtNLM"/>
    </source>
</evidence>
<dbReference type="Proteomes" id="UP000252669">
    <property type="component" value="Unassembled WGS sequence"/>
</dbReference>
<dbReference type="Gene3D" id="3.30.70.270">
    <property type="match status" value="1"/>
</dbReference>
<dbReference type="EMBL" id="PDKB01000007">
    <property type="protein sequence ID" value="RBQ29175.1"/>
    <property type="molecule type" value="Genomic_DNA"/>
</dbReference>
<dbReference type="RefSeq" id="WP_113893989.1">
    <property type="nucleotide sequence ID" value="NZ_JANJGA010000008.1"/>
</dbReference>
<sequence length="401" mass="47050">MKTDLILPIVCSKYKIAYVLFDKDLAIIDFVENMSDFIESDLKISEKSDLREVFWEFVGLEDSLNDLYEDKKEYLHLPMIFRNNIYYDINVEICFIENKKYFIAMFTKQQNNLMEYFKNIQKMNETNLHNYNTKKTFNKINEKLISFQIDNDGFIKNANSACTSFLGLEEKELINKHLSEYFFSRNKKIDLNSHSNILRAENKDNIEIFFHAEIININNDISSDKIIVCQDITYLKKIESELEYAVNHDSLTGLPNRLYLTKKIDENIEKSIENNLFFALCFIDLNKFKAVNDTYGHHVGDMLLKHIGEVLKHTVREEDTVARLGGDEFVVLLESLESVEYLEKTISRIQEVSGKMPFHYNKDLIIELSFSFGTSIYPKDGEDAKTLLETADKEMYLKKNR</sequence>
<dbReference type="Pfam" id="PF00990">
    <property type="entry name" value="GGDEF"/>
    <property type="match status" value="1"/>
</dbReference>
<gene>
    <name evidence="3" type="ORF">CRU91_04925</name>
</gene>
<dbReference type="InterPro" id="IPR035965">
    <property type="entry name" value="PAS-like_dom_sf"/>
</dbReference>
<reference evidence="3 4" key="1">
    <citation type="submission" date="2017-10" db="EMBL/GenBank/DDBJ databases">
        <title>Genomics of the genus Arcobacter.</title>
        <authorList>
            <person name="Perez-Cataluna A."/>
            <person name="Figueras M.J."/>
        </authorList>
    </citation>
    <scope>NUCLEOTIDE SEQUENCE [LARGE SCALE GENOMIC DNA]</scope>
    <source>
        <strain evidence="3 4">CECT 9230</strain>
    </source>
</reference>
<dbReference type="InterPro" id="IPR052163">
    <property type="entry name" value="DGC-Regulatory_Protein"/>
</dbReference>
<protein>
    <recommendedName>
        <fullName evidence="5">Diguanylate cyclase</fullName>
    </recommendedName>
</protein>
<evidence type="ECO:0000259" key="1">
    <source>
        <dbReference type="PROSITE" id="PS50112"/>
    </source>
</evidence>
<accession>A0A366MSF7</accession>
<dbReference type="InterPro" id="IPR043128">
    <property type="entry name" value="Rev_trsase/Diguanyl_cyclase"/>
</dbReference>
<dbReference type="SMART" id="SM00267">
    <property type="entry name" value="GGDEF"/>
    <property type="match status" value="1"/>
</dbReference>
<keyword evidence="4" id="KW-1185">Reference proteome</keyword>
<dbReference type="CDD" id="cd01949">
    <property type="entry name" value="GGDEF"/>
    <property type="match status" value="1"/>
</dbReference>
<organism evidence="3 4">
    <name type="scientific">Aliarcobacter vitoriensis</name>
    <dbReference type="NCBI Taxonomy" id="2011099"/>
    <lineage>
        <taxon>Bacteria</taxon>
        <taxon>Pseudomonadati</taxon>
        <taxon>Campylobacterota</taxon>
        <taxon>Epsilonproteobacteria</taxon>
        <taxon>Campylobacterales</taxon>
        <taxon>Arcobacteraceae</taxon>
        <taxon>Aliarcobacter</taxon>
    </lineage>
</organism>
<dbReference type="InterPro" id="IPR029787">
    <property type="entry name" value="Nucleotide_cyclase"/>
</dbReference>
<dbReference type="CDD" id="cd00130">
    <property type="entry name" value="PAS"/>
    <property type="match status" value="1"/>
</dbReference>
<dbReference type="AlphaFoldDB" id="A0A366MSF7"/>
<dbReference type="SUPFAM" id="SSF55785">
    <property type="entry name" value="PYP-like sensor domain (PAS domain)"/>
    <property type="match status" value="1"/>
</dbReference>
<feature type="domain" description="GGDEF" evidence="2">
    <location>
        <begin position="276"/>
        <end position="401"/>
    </location>
</feature>
<dbReference type="OrthoDB" id="9812260at2"/>
<dbReference type="PROSITE" id="PS50112">
    <property type="entry name" value="PAS"/>
    <property type="match status" value="1"/>
</dbReference>
<proteinExistence type="predicted"/>
<dbReference type="InterPro" id="IPR000160">
    <property type="entry name" value="GGDEF_dom"/>
</dbReference>
<dbReference type="Gene3D" id="3.30.450.20">
    <property type="entry name" value="PAS domain"/>
    <property type="match status" value="1"/>
</dbReference>
<dbReference type="PROSITE" id="PS50887">
    <property type="entry name" value="GGDEF"/>
    <property type="match status" value="1"/>
</dbReference>
<dbReference type="PANTHER" id="PTHR46663">
    <property type="entry name" value="DIGUANYLATE CYCLASE DGCT-RELATED"/>
    <property type="match status" value="1"/>
</dbReference>
<dbReference type="NCBIfam" id="TIGR00254">
    <property type="entry name" value="GGDEF"/>
    <property type="match status" value="1"/>
</dbReference>
<name>A0A366MSF7_9BACT</name>
<feature type="domain" description="PAS" evidence="1">
    <location>
        <begin position="147"/>
        <end position="201"/>
    </location>
</feature>
<evidence type="ECO:0000313" key="4">
    <source>
        <dbReference type="Proteomes" id="UP000252669"/>
    </source>
</evidence>
<dbReference type="SUPFAM" id="SSF55073">
    <property type="entry name" value="Nucleotide cyclase"/>
    <property type="match status" value="1"/>
</dbReference>
<evidence type="ECO:0000259" key="2">
    <source>
        <dbReference type="PROSITE" id="PS50887"/>
    </source>
</evidence>
<dbReference type="InterPro" id="IPR000014">
    <property type="entry name" value="PAS"/>
</dbReference>
<dbReference type="PANTHER" id="PTHR46663:SF2">
    <property type="entry name" value="GGDEF DOMAIN-CONTAINING PROTEIN"/>
    <property type="match status" value="1"/>
</dbReference>
<comment type="caution">
    <text evidence="3">The sequence shown here is derived from an EMBL/GenBank/DDBJ whole genome shotgun (WGS) entry which is preliminary data.</text>
</comment>
<evidence type="ECO:0000313" key="3">
    <source>
        <dbReference type="EMBL" id="RBQ29175.1"/>
    </source>
</evidence>